<sequence length="318" mass="35738">MNGQKPKTISIVISVYNEEKALHEFYREATPVFEALPWNYELIFVNDGSADASGQILAELAAADPRVRVINFSRNFGHEAAMLAGLDHSIGEGIVCMDADLQHPPECVAQIIEKFEEGYEVINMVRTKNKSAGFIKNLTSSAFYKFLNKISDVKLENNASDFFALTANAAQVLKTNYREKVRFLRGYVQNIGFNRTTIEYEARARVAGESKYSIRKLFKFSINTILCFSDLPLKLGIYSGIIVGFLGLLVMLETIYEWAVKGTPNGYATIVVLLCFMFAMLFVIVGIIGEYIAILFTELKDRPIYIVHDTKGFPEKES</sequence>
<feature type="domain" description="Glycosyltransferase 2-like" evidence="8">
    <location>
        <begin position="10"/>
        <end position="163"/>
    </location>
</feature>
<name>A0A2T3FS08_9CLOT</name>
<evidence type="ECO:0000256" key="5">
    <source>
        <dbReference type="ARBA" id="ARBA00022989"/>
    </source>
</evidence>
<dbReference type="Pfam" id="PF00535">
    <property type="entry name" value="Glycos_transf_2"/>
    <property type="match status" value="1"/>
</dbReference>
<dbReference type="InterPro" id="IPR001173">
    <property type="entry name" value="Glyco_trans_2-like"/>
</dbReference>
<gene>
    <name evidence="9" type="ORF">C7U56_06850</name>
</gene>
<evidence type="ECO:0000256" key="2">
    <source>
        <dbReference type="ARBA" id="ARBA00022676"/>
    </source>
</evidence>
<keyword evidence="3 9" id="KW-0808">Transferase</keyword>
<keyword evidence="6 7" id="KW-0472">Membrane</keyword>
<proteinExistence type="predicted"/>
<dbReference type="AlphaFoldDB" id="A0A2T3FS08"/>
<dbReference type="CDD" id="cd04187">
    <property type="entry name" value="DPM1_like_bac"/>
    <property type="match status" value="1"/>
</dbReference>
<dbReference type="GO" id="GO:0005886">
    <property type="term" value="C:plasma membrane"/>
    <property type="evidence" value="ECO:0007669"/>
    <property type="project" value="TreeGrafter"/>
</dbReference>
<organism evidence="9 10">
    <name type="scientific">Clostridium fessum</name>
    <dbReference type="NCBI Taxonomy" id="2126740"/>
    <lineage>
        <taxon>Bacteria</taxon>
        <taxon>Bacillati</taxon>
        <taxon>Bacillota</taxon>
        <taxon>Clostridia</taxon>
        <taxon>Eubacteriales</taxon>
        <taxon>Clostridiaceae</taxon>
        <taxon>Clostridium</taxon>
    </lineage>
</organism>
<keyword evidence="4 7" id="KW-0812">Transmembrane</keyword>
<reference evidence="9 10" key="1">
    <citation type="submission" date="2018-03" db="EMBL/GenBank/DDBJ databases">
        <title>Lachnoclostridium SNUG30386 gen.nov., sp.nov., isolated from human faeces.</title>
        <authorList>
            <person name="Seo B."/>
            <person name="Jeon K."/>
            <person name="Ko G."/>
        </authorList>
    </citation>
    <scope>NUCLEOTIDE SEQUENCE [LARGE SCALE GENOMIC DNA]</scope>
    <source>
        <strain evidence="9 10">SNUG30386</strain>
    </source>
</reference>
<evidence type="ECO:0000256" key="6">
    <source>
        <dbReference type="ARBA" id="ARBA00023136"/>
    </source>
</evidence>
<accession>A0A2T3FS08</accession>
<evidence type="ECO:0000313" key="10">
    <source>
        <dbReference type="Proteomes" id="UP000241048"/>
    </source>
</evidence>
<feature type="transmembrane region" description="Helical" evidence="7">
    <location>
        <begin position="235"/>
        <end position="256"/>
    </location>
</feature>
<evidence type="ECO:0000313" key="9">
    <source>
        <dbReference type="EMBL" id="PST38058.1"/>
    </source>
</evidence>
<evidence type="ECO:0000256" key="7">
    <source>
        <dbReference type="SAM" id="Phobius"/>
    </source>
</evidence>
<dbReference type="InterPro" id="IPR029044">
    <property type="entry name" value="Nucleotide-diphossugar_trans"/>
</dbReference>
<evidence type="ECO:0000256" key="3">
    <source>
        <dbReference type="ARBA" id="ARBA00022679"/>
    </source>
</evidence>
<keyword evidence="2" id="KW-0328">Glycosyltransferase</keyword>
<keyword evidence="10" id="KW-1185">Reference proteome</keyword>
<dbReference type="GO" id="GO:0016757">
    <property type="term" value="F:glycosyltransferase activity"/>
    <property type="evidence" value="ECO:0007669"/>
    <property type="project" value="UniProtKB-KW"/>
</dbReference>
<dbReference type="InterPro" id="IPR050256">
    <property type="entry name" value="Glycosyltransferase_2"/>
</dbReference>
<dbReference type="Gene3D" id="3.90.550.10">
    <property type="entry name" value="Spore Coat Polysaccharide Biosynthesis Protein SpsA, Chain A"/>
    <property type="match status" value="1"/>
</dbReference>
<dbReference type="SUPFAM" id="SSF53448">
    <property type="entry name" value="Nucleotide-diphospho-sugar transferases"/>
    <property type="match status" value="1"/>
</dbReference>
<keyword evidence="5 7" id="KW-1133">Transmembrane helix</keyword>
<dbReference type="PANTHER" id="PTHR48090:SF1">
    <property type="entry name" value="PROPHAGE BACTOPRENOL GLUCOSYL TRANSFERASE HOMOLOG"/>
    <property type="match status" value="1"/>
</dbReference>
<comment type="caution">
    <text evidence="9">The sequence shown here is derived from an EMBL/GenBank/DDBJ whole genome shotgun (WGS) entry which is preliminary data.</text>
</comment>
<evidence type="ECO:0000259" key="8">
    <source>
        <dbReference type="Pfam" id="PF00535"/>
    </source>
</evidence>
<protein>
    <submittedName>
        <fullName evidence="9">Glycosyl transferase family 2</fullName>
    </submittedName>
</protein>
<comment type="subcellular location">
    <subcellularLocation>
        <location evidence="1">Membrane</location>
        <topology evidence="1">Multi-pass membrane protein</topology>
    </subcellularLocation>
</comment>
<evidence type="ECO:0000256" key="1">
    <source>
        <dbReference type="ARBA" id="ARBA00004141"/>
    </source>
</evidence>
<evidence type="ECO:0000256" key="4">
    <source>
        <dbReference type="ARBA" id="ARBA00022692"/>
    </source>
</evidence>
<dbReference type="EMBL" id="PYLO01000002">
    <property type="protein sequence ID" value="PST38058.1"/>
    <property type="molecule type" value="Genomic_DNA"/>
</dbReference>
<feature type="transmembrane region" description="Helical" evidence="7">
    <location>
        <begin position="268"/>
        <end position="296"/>
    </location>
</feature>
<dbReference type="Proteomes" id="UP000241048">
    <property type="component" value="Unassembled WGS sequence"/>
</dbReference>
<dbReference type="PANTHER" id="PTHR48090">
    <property type="entry name" value="UNDECAPRENYL-PHOSPHATE 4-DEOXY-4-FORMAMIDO-L-ARABINOSE TRANSFERASE-RELATED"/>
    <property type="match status" value="1"/>
</dbReference>